<name>A0ABU4UQ11_9PSEU</name>
<dbReference type="EMBL" id="JAXAVU010000003">
    <property type="protein sequence ID" value="MDX8141531.1"/>
    <property type="molecule type" value="Genomic_DNA"/>
</dbReference>
<dbReference type="Pfam" id="PF03243">
    <property type="entry name" value="MerB"/>
    <property type="match status" value="1"/>
</dbReference>
<dbReference type="Proteomes" id="UP001285352">
    <property type="component" value="Unassembled WGS sequence"/>
</dbReference>
<dbReference type="GO" id="GO:0016829">
    <property type="term" value="F:lyase activity"/>
    <property type="evidence" value="ECO:0007669"/>
    <property type="project" value="UniProtKB-KW"/>
</dbReference>
<dbReference type="Gene3D" id="3.30.450.410">
    <property type="match status" value="1"/>
</dbReference>
<dbReference type="RefSeq" id="WP_319973886.1">
    <property type="nucleotide sequence ID" value="NZ_JAXAVU010000003.1"/>
</dbReference>
<evidence type="ECO:0000313" key="2">
    <source>
        <dbReference type="Proteomes" id="UP001285352"/>
    </source>
</evidence>
<comment type="caution">
    <text evidence="1">The sequence shown here is derived from an EMBL/GenBank/DDBJ whole genome shotgun (WGS) entry which is preliminary data.</text>
</comment>
<protein>
    <submittedName>
        <fullName evidence="1">Alkylmercury lyase family protein</fullName>
    </submittedName>
</protein>
<dbReference type="SUPFAM" id="SSF160387">
    <property type="entry name" value="NosL/MerB-like"/>
    <property type="match status" value="1"/>
</dbReference>
<reference evidence="1 2" key="2">
    <citation type="submission" date="2023-11" db="EMBL/GenBank/DDBJ databases">
        <authorList>
            <person name="Lara A.C."/>
            <person name="Chronakova A."/>
        </authorList>
    </citation>
    <scope>NUCLEOTIDE SEQUENCE [LARGE SCALE GENOMIC DNA]</scope>
    <source>
        <strain evidence="1 2">BCCO 10_0061</strain>
    </source>
</reference>
<accession>A0ABU4UQ11</accession>
<gene>
    <name evidence="1" type="ORF">SK854_05365</name>
</gene>
<proteinExistence type="predicted"/>
<dbReference type="InterPro" id="IPR004927">
    <property type="entry name" value="MerB"/>
</dbReference>
<organism evidence="1 2">
    <name type="scientific">Lentzea sokolovensis</name>
    <dbReference type="NCBI Taxonomy" id="3095429"/>
    <lineage>
        <taxon>Bacteria</taxon>
        <taxon>Bacillati</taxon>
        <taxon>Actinomycetota</taxon>
        <taxon>Actinomycetes</taxon>
        <taxon>Pseudonocardiales</taxon>
        <taxon>Pseudonocardiaceae</taxon>
        <taxon>Lentzea</taxon>
    </lineage>
</organism>
<keyword evidence="1" id="KW-0456">Lyase</keyword>
<dbReference type="InterPro" id="IPR053717">
    <property type="entry name" value="MerB_lyase_sf"/>
</dbReference>
<keyword evidence="2" id="KW-1185">Reference proteome</keyword>
<evidence type="ECO:0000313" key="1">
    <source>
        <dbReference type="EMBL" id="MDX8141531.1"/>
    </source>
</evidence>
<sequence length="287" mass="30646">MTGSPTLLVDGVDPFAERGAVPSLSCRLFRDEHGRVRNVPSVSELRRGLGIATDKLPSLSDSGRHPLDERGAEVTPGPAAVLITWRERTTPTDPAERAVHHAILRAFATNGAPPSPAELDQVAAPFDVLADSVLARLHTTDVIRLDPDGHIQVAYPFSGIPTRHRVRLADVVDTFAMCAIDALGMPAMLDVDAVITTSEPATGHLITVTVTDARSRWEPETVVAFVGARPGDGPSADSCCDYLNLFTDRLTAQAWATAHPGVAGEILDGTDAEILGRKIFGELLNDR</sequence>
<reference evidence="1 2" key="1">
    <citation type="submission" date="2023-11" db="EMBL/GenBank/DDBJ databases">
        <title>Lentzea sokolovensis, sp. nov., Lentzea kristufkii, sp. nov., and Lentzea miocenensis, sp. nov., rare actinobacteria from Sokolov Coal Basin, Miocene lacustrine sediment, Czech Republic.</title>
        <authorList>
            <person name="Lara A."/>
            <person name="Kotroba L."/>
            <person name="Nouioui I."/>
            <person name="Neumann-Schaal M."/>
            <person name="Mast Y."/>
            <person name="Chronakova A."/>
        </authorList>
    </citation>
    <scope>NUCLEOTIDE SEQUENCE [LARGE SCALE GENOMIC DNA]</scope>
    <source>
        <strain evidence="1 2">BCCO 10_0061</strain>
    </source>
</reference>